<dbReference type="SUPFAM" id="SSF56436">
    <property type="entry name" value="C-type lectin-like"/>
    <property type="match status" value="1"/>
</dbReference>
<organism evidence="2 3">
    <name type="scientific">Kocuria gwangalliensis</name>
    <dbReference type="NCBI Taxonomy" id="501592"/>
    <lineage>
        <taxon>Bacteria</taxon>
        <taxon>Bacillati</taxon>
        <taxon>Actinomycetota</taxon>
        <taxon>Actinomycetes</taxon>
        <taxon>Micrococcales</taxon>
        <taxon>Micrococcaceae</taxon>
        <taxon>Kocuria</taxon>
    </lineage>
</organism>
<dbReference type="Gene3D" id="3.90.1580.10">
    <property type="entry name" value="paralog of FGE (formylglycine-generating enzyme)"/>
    <property type="match status" value="1"/>
</dbReference>
<protein>
    <recommendedName>
        <fullName evidence="1">Sulfatase-modifying factor enzyme-like domain-containing protein</fullName>
    </recommendedName>
</protein>
<accession>A0ABP8WNI8</accession>
<reference evidence="3" key="1">
    <citation type="journal article" date="2019" name="Int. J. Syst. Evol. Microbiol.">
        <title>The Global Catalogue of Microorganisms (GCM) 10K type strain sequencing project: providing services to taxonomists for standard genome sequencing and annotation.</title>
        <authorList>
            <consortium name="The Broad Institute Genomics Platform"/>
            <consortium name="The Broad Institute Genome Sequencing Center for Infectious Disease"/>
            <person name="Wu L."/>
            <person name="Ma J."/>
        </authorList>
    </citation>
    <scope>NUCLEOTIDE SEQUENCE [LARGE SCALE GENOMIC DNA]</scope>
    <source>
        <strain evidence="3">JCM 18958</strain>
    </source>
</reference>
<dbReference type="InterPro" id="IPR016187">
    <property type="entry name" value="CTDL_fold"/>
</dbReference>
<evidence type="ECO:0000259" key="1">
    <source>
        <dbReference type="Pfam" id="PF03781"/>
    </source>
</evidence>
<evidence type="ECO:0000313" key="2">
    <source>
        <dbReference type="EMBL" id="GAA4691920.1"/>
    </source>
</evidence>
<keyword evidence="3" id="KW-1185">Reference proteome</keyword>
<comment type="caution">
    <text evidence="2">The sequence shown here is derived from an EMBL/GenBank/DDBJ whole genome shotgun (WGS) entry which is preliminary data.</text>
</comment>
<proteinExistence type="predicted"/>
<gene>
    <name evidence="2" type="ORF">GCM10025781_06410</name>
</gene>
<dbReference type="InterPro" id="IPR005532">
    <property type="entry name" value="SUMF_dom"/>
</dbReference>
<name>A0ABP8WNI8_9MICC</name>
<feature type="domain" description="Sulfatase-modifying factor enzyme-like" evidence="1">
    <location>
        <begin position="50"/>
        <end position="106"/>
    </location>
</feature>
<sequence length="106" mass="11733">MRFSHIPGGQVRLTDARRGTERHVALVSFWLSTVAVSETDLMAGRNTETAPDDRSLPASGVTWREAVAWCNSVSKHEGLQPAYLIGSDTVHWNPRAEGYRLPTEAE</sequence>
<dbReference type="EMBL" id="BAABLN010000005">
    <property type="protein sequence ID" value="GAA4691920.1"/>
    <property type="molecule type" value="Genomic_DNA"/>
</dbReference>
<dbReference type="Pfam" id="PF03781">
    <property type="entry name" value="FGE-sulfatase"/>
    <property type="match status" value="1"/>
</dbReference>
<evidence type="ECO:0000313" key="3">
    <source>
        <dbReference type="Proteomes" id="UP001501446"/>
    </source>
</evidence>
<dbReference type="InterPro" id="IPR042095">
    <property type="entry name" value="SUMF_sf"/>
</dbReference>
<dbReference type="Proteomes" id="UP001501446">
    <property type="component" value="Unassembled WGS sequence"/>
</dbReference>